<protein>
    <recommendedName>
        <fullName evidence="3">Rna-directed dna polymerase from mobile element jockey-like</fullName>
    </recommendedName>
</protein>
<keyword evidence="2" id="KW-1185">Reference proteome</keyword>
<gene>
    <name evidence="1" type="ORF">QYF61_026130</name>
</gene>
<sequence length="116" mass="12757">MKFNKGKCKVLHLGRNNPIHQYGLEADCLESSFAEKALGVLVDAKSKISQQCAPLGKKANSLLGCIRRSITSRSREVTLPWEQAAQSGVESLWIGIKTCGVFILKTQLERSLSNLL</sequence>
<proteinExistence type="predicted"/>
<dbReference type="PANTHER" id="PTHR33332">
    <property type="entry name" value="REVERSE TRANSCRIPTASE DOMAIN-CONTAINING PROTEIN"/>
    <property type="match status" value="1"/>
</dbReference>
<comment type="caution">
    <text evidence="1">The sequence shown here is derived from an EMBL/GenBank/DDBJ whole genome shotgun (WGS) entry which is preliminary data.</text>
</comment>
<reference evidence="1 2" key="1">
    <citation type="journal article" date="2023" name="J. Hered.">
        <title>Chromosome-level genome of the wood stork (Mycteria americana) provides insight into avian chromosome evolution.</title>
        <authorList>
            <person name="Flamio R. Jr."/>
            <person name="Ramstad K.M."/>
        </authorList>
    </citation>
    <scope>NUCLEOTIDE SEQUENCE [LARGE SCALE GENOMIC DNA]</scope>
    <source>
        <strain evidence="1">JAX WOST 10</strain>
    </source>
</reference>
<evidence type="ECO:0000313" key="2">
    <source>
        <dbReference type="Proteomes" id="UP001333110"/>
    </source>
</evidence>
<dbReference type="EMBL" id="JAUNZN010000003">
    <property type="protein sequence ID" value="KAK4825285.1"/>
    <property type="molecule type" value="Genomic_DNA"/>
</dbReference>
<dbReference type="Proteomes" id="UP001333110">
    <property type="component" value="Unassembled WGS sequence"/>
</dbReference>
<dbReference type="AlphaFoldDB" id="A0AAN7NFX5"/>
<organism evidence="1 2">
    <name type="scientific">Mycteria americana</name>
    <name type="common">Wood stork</name>
    <dbReference type="NCBI Taxonomy" id="33587"/>
    <lineage>
        <taxon>Eukaryota</taxon>
        <taxon>Metazoa</taxon>
        <taxon>Chordata</taxon>
        <taxon>Craniata</taxon>
        <taxon>Vertebrata</taxon>
        <taxon>Euteleostomi</taxon>
        <taxon>Archelosauria</taxon>
        <taxon>Archosauria</taxon>
        <taxon>Dinosauria</taxon>
        <taxon>Saurischia</taxon>
        <taxon>Theropoda</taxon>
        <taxon>Coelurosauria</taxon>
        <taxon>Aves</taxon>
        <taxon>Neognathae</taxon>
        <taxon>Neoaves</taxon>
        <taxon>Aequornithes</taxon>
        <taxon>Ciconiiformes</taxon>
        <taxon>Ciconiidae</taxon>
        <taxon>Mycteria</taxon>
    </lineage>
</organism>
<evidence type="ECO:0000313" key="1">
    <source>
        <dbReference type="EMBL" id="KAK4825285.1"/>
    </source>
</evidence>
<evidence type="ECO:0008006" key="3">
    <source>
        <dbReference type="Google" id="ProtNLM"/>
    </source>
</evidence>
<accession>A0AAN7NFX5</accession>
<name>A0AAN7NFX5_MYCAM</name>